<dbReference type="Pfam" id="PF00210">
    <property type="entry name" value="Ferritin"/>
    <property type="match status" value="1"/>
</dbReference>
<dbReference type="Proteomes" id="UP000049855">
    <property type="component" value="Unassembled WGS sequence"/>
</dbReference>
<evidence type="ECO:0000313" key="5">
    <source>
        <dbReference type="Proteomes" id="UP000049855"/>
    </source>
</evidence>
<protein>
    <submittedName>
        <fullName evidence="4">Putative bacterioferritin</fullName>
    </submittedName>
</protein>
<keyword evidence="5" id="KW-1185">Reference proteome</keyword>
<evidence type="ECO:0000259" key="3">
    <source>
        <dbReference type="Pfam" id="PF00210"/>
    </source>
</evidence>
<dbReference type="GO" id="GO:0020037">
    <property type="term" value="F:heme binding"/>
    <property type="evidence" value="ECO:0007669"/>
    <property type="project" value="TreeGrafter"/>
</dbReference>
<dbReference type="PANTHER" id="PTHR30295:SF0">
    <property type="entry name" value="BACTERIOFERRITIN"/>
    <property type="match status" value="1"/>
</dbReference>
<keyword evidence="1" id="KW-0409">Iron storage</keyword>
<dbReference type="GO" id="GO:0005829">
    <property type="term" value="C:cytosol"/>
    <property type="evidence" value="ECO:0007669"/>
    <property type="project" value="TreeGrafter"/>
</dbReference>
<reference evidence="5" key="1">
    <citation type="submission" date="2015-03" db="EMBL/GenBank/DDBJ databases">
        <authorList>
            <person name="Nijsse Bart"/>
        </authorList>
    </citation>
    <scope>NUCLEOTIDE SEQUENCE [LARGE SCALE GENOMIC DNA]</scope>
</reference>
<dbReference type="Gene3D" id="1.20.1260.10">
    <property type="match status" value="2"/>
</dbReference>
<proteinExistence type="predicted"/>
<dbReference type="PANTHER" id="PTHR30295">
    <property type="entry name" value="BACTERIOFERRITIN"/>
    <property type="match status" value="1"/>
</dbReference>
<evidence type="ECO:0000313" key="4">
    <source>
        <dbReference type="EMBL" id="CQR70848.1"/>
    </source>
</evidence>
<name>A0A0U1KTT5_9FIRM</name>
<dbReference type="EMBL" id="CTRP01000003">
    <property type="protein sequence ID" value="CQR70848.1"/>
    <property type="molecule type" value="Genomic_DNA"/>
</dbReference>
<organism evidence="4 5">
    <name type="scientific">Sporomusa ovata</name>
    <dbReference type="NCBI Taxonomy" id="2378"/>
    <lineage>
        <taxon>Bacteria</taxon>
        <taxon>Bacillati</taxon>
        <taxon>Bacillota</taxon>
        <taxon>Negativicutes</taxon>
        <taxon>Selenomonadales</taxon>
        <taxon>Sporomusaceae</taxon>
        <taxon>Sporomusa</taxon>
    </lineage>
</organism>
<evidence type="ECO:0000256" key="2">
    <source>
        <dbReference type="ARBA" id="ARBA00023004"/>
    </source>
</evidence>
<dbReference type="SUPFAM" id="SSF47240">
    <property type="entry name" value="Ferritin-like"/>
    <property type="match status" value="1"/>
</dbReference>
<dbReference type="AlphaFoldDB" id="A0A0U1KTT5"/>
<gene>
    <name evidence="4" type="ORF">SpAn4DRAFT_1826</name>
</gene>
<dbReference type="InterPro" id="IPR012347">
    <property type="entry name" value="Ferritin-like"/>
</dbReference>
<sequence length="184" mass="21735">MSESNYDKHKRPYYSDPSPYPEIRVVEPNLHYARLLMDDYAGVVSEFTAISQYLYHYFFSKNIDEKLGKLFENVSINEMLHMEILADIIIMLGGDPQIRGSFSTNNQFWNGKFIYYGDDLCEQLKADIEAEYTAIEEYRKHIQLIDDHHIQAILKRIILDEKVHIRLFNKALFKFCGCTYREGE</sequence>
<dbReference type="RefSeq" id="WP_021169568.1">
    <property type="nucleotide sequence ID" value="NZ_CTRP01000003.1"/>
</dbReference>
<dbReference type="GO" id="GO:0006879">
    <property type="term" value="P:intracellular iron ion homeostasis"/>
    <property type="evidence" value="ECO:0007669"/>
    <property type="project" value="UniProtKB-KW"/>
</dbReference>
<dbReference type="GO" id="GO:0008199">
    <property type="term" value="F:ferric iron binding"/>
    <property type="evidence" value="ECO:0007669"/>
    <property type="project" value="InterPro"/>
</dbReference>
<evidence type="ECO:0000256" key="1">
    <source>
        <dbReference type="ARBA" id="ARBA00022434"/>
    </source>
</evidence>
<dbReference type="InterPro" id="IPR008331">
    <property type="entry name" value="Ferritin_DPS_dom"/>
</dbReference>
<accession>A0A0U1KTT5</accession>
<dbReference type="GO" id="GO:0004322">
    <property type="term" value="F:ferroxidase activity"/>
    <property type="evidence" value="ECO:0007669"/>
    <property type="project" value="TreeGrafter"/>
</dbReference>
<dbReference type="CDD" id="cd07908">
    <property type="entry name" value="Mn_catalase_like"/>
    <property type="match status" value="1"/>
</dbReference>
<feature type="domain" description="Ferritin/DPS" evidence="3">
    <location>
        <begin position="45"/>
        <end position="172"/>
    </location>
</feature>
<dbReference type="InterPro" id="IPR009078">
    <property type="entry name" value="Ferritin-like_SF"/>
</dbReference>
<keyword evidence="2" id="KW-0408">Iron</keyword>